<sequence length="82" mass="9577">MDDLPQHARIGYLVWAVLFACLFAWEAIGLLHPTDSFPTLSQTLKAVMRYQFGRWVLFAAWLWFGWHAFVQGWHFLLRGPVA</sequence>
<gene>
    <name evidence="2" type="ORF">SAMN05444716_103134</name>
</gene>
<dbReference type="EMBL" id="FPAB01000003">
    <property type="protein sequence ID" value="SFS65000.1"/>
    <property type="molecule type" value="Genomic_DNA"/>
</dbReference>
<evidence type="ECO:0000256" key="1">
    <source>
        <dbReference type="SAM" id="Phobius"/>
    </source>
</evidence>
<evidence type="ECO:0000313" key="3">
    <source>
        <dbReference type="Proteomes" id="UP000198873"/>
    </source>
</evidence>
<dbReference type="AlphaFoldDB" id="A0A1I6RK67"/>
<dbReference type="InterPro" id="IPR046177">
    <property type="entry name" value="DUF6186"/>
</dbReference>
<evidence type="ECO:0000313" key="2">
    <source>
        <dbReference type="EMBL" id="SFS65000.1"/>
    </source>
</evidence>
<keyword evidence="1" id="KW-0812">Transmembrane</keyword>
<feature type="transmembrane region" description="Helical" evidence="1">
    <location>
        <begin position="12"/>
        <end position="32"/>
    </location>
</feature>
<organism evidence="2 3">
    <name type="scientific">Streptomyces harbinensis</name>
    <dbReference type="NCBI Taxonomy" id="1176198"/>
    <lineage>
        <taxon>Bacteria</taxon>
        <taxon>Bacillati</taxon>
        <taxon>Actinomycetota</taxon>
        <taxon>Actinomycetes</taxon>
        <taxon>Kitasatosporales</taxon>
        <taxon>Streptomycetaceae</taxon>
        <taxon>Streptomyces</taxon>
    </lineage>
</organism>
<dbReference type="Proteomes" id="UP000198873">
    <property type="component" value="Unassembled WGS sequence"/>
</dbReference>
<keyword evidence="3" id="KW-1185">Reference proteome</keyword>
<dbReference type="RefSeq" id="WP_093842671.1">
    <property type="nucleotide sequence ID" value="NZ_FPAB01000003.1"/>
</dbReference>
<reference evidence="3" key="1">
    <citation type="submission" date="2016-10" db="EMBL/GenBank/DDBJ databases">
        <authorList>
            <person name="Varghese N."/>
            <person name="Submissions S."/>
        </authorList>
    </citation>
    <scope>NUCLEOTIDE SEQUENCE [LARGE SCALE GENOMIC DNA]</scope>
    <source>
        <strain evidence="3">CGMCC 4.7047</strain>
    </source>
</reference>
<feature type="transmembrane region" description="Helical" evidence="1">
    <location>
        <begin position="52"/>
        <end position="70"/>
    </location>
</feature>
<protein>
    <submittedName>
        <fullName evidence="2">Uncharacterized protein</fullName>
    </submittedName>
</protein>
<dbReference type="STRING" id="1176198.SAMN05444716_103134"/>
<proteinExistence type="predicted"/>
<name>A0A1I6RK67_9ACTN</name>
<keyword evidence="1" id="KW-0472">Membrane</keyword>
<keyword evidence="1" id="KW-1133">Transmembrane helix</keyword>
<dbReference type="Pfam" id="PF19684">
    <property type="entry name" value="DUF6186"/>
    <property type="match status" value="1"/>
</dbReference>
<accession>A0A1I6RK67</accession>